<protein>
    <recommendedName>
        <fullName evidence="2">PB1-like domain-containing protein</fullName>
    </recommendedName>
</protein>
<dbReference type="Pfam" id="PF26130">
    <property type="entry name" value="PB1-like"/>
    <property type="match status" value="1"/>
</dbReference>
<dbReference type="Proteomes" id="UP001153076">
    <property type="component" value="Unassembled WGS sequence"/>
</dbReference>
<feature type="compositionally biased region" description="Polar residues" evidence="1">
    <location>
        <begin position="121"/>
        <end position="145"/>
    </location>
</feature>
<sequence length="185" mass="20667">MSVDDIAIEIHHAGKFVDGVKVEYVGGGVSEIEPVDKDMLSRFEIIELAKDIGFTNVEEFYYLIPGMSLREELRTCHNNFESLDMVVAAAVHKRLVMYLVHRIDVLKEVVPEMPTFPCPSMATQQSSVDPMSSSINDGQEFQQDQTSTPTPTPTPTSAATPIPSPTSTIQKLPFTWHNSYFQCEQ</sequence>
<feature type="domain" description="PB1-like" evidence="2">
    <location>
        <begin position="4"/>
        <end position="101"/>
    </location>
</feature>
<feature type="region of interest" description="Disordered" evidence="1">
    <location>
        <begin position="120"/>
        <end position="168"/>
    </location>
</feature>
<evidence type="ECO:0000256" key="1">
    <source>
        <dbReference type="SAM" id="MobiDB-lite"/>
    </source>
</evidence>
<evidence type="ECO:0000259" key="2">
    <source>
        <dbReference type="Pfam" id="PF26130"/>
    </source>
</evidence>
<dbReference type="EMBL" id="JAKOGI010000892">
    <property type="protein sequence ID" value="KAJ8429467.1"/>
    <property type="molecule type" value="Genomic_DNA"/>
</dbReference>
<gene>
    <name evidence="3" type="ORF">Cgig2_015319</name>
</gene>
<evidence type="ECO:0000313" key="4">
    <source>
        <dbReference type="Proteomes" id="UP001153076"/>
    </source>
</evidence>
<evidence type="ECO:0000313" key="3">
    <source>
        <dbReference type="EMBL" id="KAJ8429467.1"/>
    </source>
</evidence>
<keyword evidence="4" id="KW-1185">Reference proteome</keyword>
<accession>A0A9Q1JRB7</accession>
<name>A0A9Q1JRB7_9CARY</name>
<proteinExistence type="predicted"/>
<dbReference type="AlphaFoldDB" id="A0A9Q1JRB7"/>
<feature type="compositionally biased region" description="Low complexity" evidence="1">
    <location>
        <begin position="155"/>
        <end position="168"/>
    </location>
</feature>
<reference evidence="3" key="1">
    <citation type="submission" date="2022-04" db="EMBL/GenBank/DDBJ databases">
        <title>Carnegiea gigantea Genome sequencing and assembly v2.</title>
        <authorList>
            <person name="Copetti D."/>
            <person name="Sanderson M.J."/>
            <person name="Burquez A."/>
            <person name="Wojciechowski M.F."/>
        </authorList>
    </citation>
    <scope>NUCLEOTIDE SEQUENCE</scope>
    <source>
        <strain evidence="3">SGP5-SGP5p</strain>
        <tissue evidence="3">Aerial part</tissue>
    </source>
</reference>
<organism evidence="3 4">
    <name type="scientific">Carnegiea gigantea</name>
    <dbReference type="NCBI Taxonomy" id="171969"/>
    <lineage>
        <taxon>Eukaryota</taxon>
        <taxon>Viridiplantae</taxon>
        <taxon>Streptophyta</taxon>
        <taxon>Embryophyta</taxon>
        <taxon>Tracheophyta</taxon>
        <taxon>Spermatophyta</taxon>
        <taxon>Magnoliopsida</taxon>
        <taxon>eudicotyledons</taxon>
        <taxon>Gunneridae</taxon>
        <taxon>Pentapetalae</taxon>
        <taxon>Caryophyllales</taxon>
        <taxon>Cactineae</taxon>
        <taxon>Cactaceae</taxon>
        <taxon>Cactoideae</taxon>
        <taxon>Echinocereeae</taxon>
        <taxon>Carnegiea</taxon>
    </lineage>
</organism>
<dbReference type="OrthoDB" id="1751576at2759"/>
<dbReference type="InterPro" id="IPR058594">
    <property type="entry name" value="PB1-like_dom_pln"/>
</dbReference>
<comment type="caution">
    <text evidence="3">The sequence shown here is derived from an EMBL/GenBank/DDBJ whole genome shotgun (WGS) entry which is preliminary data.</text>
</comment>